<sequence>MARSRAFLQVVGGELTVQREAGIADAGCTKGEGASGEGGGGMRCGADRGPAPFGPTWDPLAAGRPKAVVY</sequence>
<gene>
    <name evidence="2" type="ORF">Stube_01790</name>
</gene>
<evidence type="ECO:0000256" key="1">
    <source>
        <dbReference type="SAM" id="MobiDB-lite"/>
    </source>
</evidence>
<feature type="compositionally biased region" description="Gly residues" evidence="1">
    <location>
        <begin position="33"/>
        <end position="43"/>
    </location>
</feature>
<evidence type="ECO:0000313" key="2">
    <source>
        <dbReference type="EMBL" id="GFE35506.1"/>
    </source>
</evidence>
<dbReference type="Proteomes" id="UP000431826">
    <property type="component" value="Unassembled WGS sequence"/>
</dbReference>
<proteinExistence type="predicted"/>
<comment type="caution">
    <text evidence="2">The sequence shown here is derived from an EMBL/GenBank/DDBJ whole genome shotgun (WGS) entry which is preliminary data.</text>
</comment>
<evidence type="ECO:0000313" key="3">
    <source>
        <dbReference type="Proteomes" id="UP000431826"/>
    </source>
</evidence>
<dbReference type="AlphaFoldDB" id="A0A640UMZ9"/>
<organism evidence="2 3">
    <name type="scientific">Streptomyces tubercidicus</name>
    <dbReference type="NCBI Taxonomy" id="47759"/>
    <lineage>
        <taxon>Bacteria</taxon>
        <taxon>Bacillati</taxon>
        <taxon>Actinomycetota</taxon>
        <taxon>Actinomycetes</taxon>
        <taxon>Kitasatosporales</taxon>
        <taxon>Streptomycetaceae</taxon>
        <taxon>Streptomyces</taxon>
    </lineage>
</organism>
<protein>
    <submittedName>
        <fullName evidence="2">Uncharacterized protein</fullName>
    </submittedName>
</protein>
<reference evidence="2 3" key="1">
    <citation type="submission" date="2019-12" db="EMBL/GenBank/DDBJ databases">
        <title>Whole genome shotgun sequence of Streptomyces tubercidicus NBRC 13090.</title>
        <authorList>
            <person name="Ichikawa N."/>
            <person name="Kimura A."/>
            <person name="Kitahashi Y."/>
            <person name="Komaki H."/>
            <person name="Tamura T."/>
        </authorList>
    </citation>
    <scope>NUCLEOTIDE SEQUENCE [LARGE SCALE GENOMIC DNA]</scope>
    <source>
        <strain evidence="2 3">NBRC 13090</strain>
    </source>
</reference>
<feature type="region of interest" description="Disordered" evidence="1">
    <location>
        <begin position="27"/>
        <end position="58"/>
    </location>
</feature>
<accession>A0A640UMZ9</accession>
<keyword evidence="3" id="KW-1185">Reference proteome</keyword>
<dbReference type="EMBL" id="BLIR01000001">
    <property type="protein sequence ID" value="GFE35506.1"/>
    <property type="molecule type" value="Genomic_DNA"/>
</dbReference>
<name>A0A640UMZ9_9ACTN</name>